<keyword evidence="2" id="KW-1185">Reference proteome</keyword>
<evidence type="ECO:0000313" key="2">
    <source>
        <dbReference type="Proteomes" id="UP000000311"/>
    </source>
</evidence>
<reference evidence="1 2" key="1">
    <citation type="journal article" date="2010" name="Science">
        <title>Genomic comparison of the ants Camponotus floridanus and Harpegnathos saltator.</title>
        <authorList>
            <person name="Bonasio R."/>
            <person name="Zhang G."/>
            <person name="Ye C."/>
            <person name="Mutti N.S."/>
            <person name="Fang X."/>
            <person name="Qin N."/>
            <person name="Donahue G."/>
            <person name="Yang P."/>
            <person name="Li Q."/>
            <person name="Li C."/>
            <person name="Zhang P."/>
            <person name="Huang Z."/>
            <person name="Berger S.L."/>
            <person name="Reinberg D."/>
            <person name="Wang J."/>
            <person name="Liebig J."/>
        </authorList>
    </citation>
    <scope>NUCLEOTIDE SEQUENCE [LARGE SCALE GENOMIC DNA]</scope>
    <source>
        <strain evidence="2">C129</strain>
    </source>
</reference>
<dbReference type="InParanoid" id="E2B1R8"/>
<organism evidence="2">
    <name type="scientific">Camponotus floridanus</name>
    <name type="common">Florida carpenter ant</name>
    <dbReference type="NCBI Taxonomy" id="104421"/>
    <lineage>
        <taxon>Eukaryota</taxon>
        <taxon>Metazoa</taxon>
        <taxon>Ecdysozoa</taxon>
        <taxon>Arthropoda</taxon>
        <taxon>Hexapoda</taxon>
        <taxon>Insecta</taxon>
        <taxon>Pterygota</taxon>
        <taxon>Neoptera</taxon>
        <taxon>Endopterygota</taxon>
        <taxon>Hymenoptera</taxon>
        <taxon>Apocrita</taxon>
        <taxon>Aculeata</taxon>
        <taxon>Formicoidea</taxon>
        <taxon>Formicidae</taxon>
        <taxon>Formicinae</taxon>
        <taxon>Camponotus</taxon>
    </lineage>
</organism>
<gene>
    <name evidence="1" type="ORF">EAG_02136</name>
</gene>
<dbReference type="EMBL" id="GL444953">
    <property type="protein sequence ID" value="EFN60424.1"/>
    <property type="molecule type" value="Genomic_DNA"/>
</dbReference>
<protein>
    <submittedName>
        <fullName evidence="1">Uncharacterized protein</fullName>
    </submittedName>
</protein>
<sequence length="155" mass="17071">MAGVHQRSINNVKFYGCFVSSNQSGKAGQSEVPTSGRAAELWVSPPLRSRLLPPLSKQKNEVCSTTIKPFPPPTISTGKVVWPTTTIRRGLLGCFWVLVCLGRDDSCALGSRCATTKQLPPIPPPLPPPLHHHHHYYHHQITITIEYISRSSGKL</sequence>
<dbReference type="AlphaFoldDB" id="E2B1R8"/>
<name>E2B1R8_CAMFO</name>
<proteinExistence type="predicted"/>
<evidence type="ECO:0000313" key="1">
    <source>
        <dbReference type="EMBL" id="EFN60424.1"/>
    </source>
</evidence>
<dbReference type="Proteomes" id="UP000000311">
    <property type="component" value="Unassembled WGS sequence"/>
</dbReference>
<accession>E2B1R8</accession>